<dbReference type="Gene3D" id="2.180.10.10">
    <property type="entry name" value="RHS repeat-associated core"/>
    <property type="match status" value="1"/>
</dbReference>
<evidence type="ECO:0000256" key="3">
    <source>
        <dbReference type="ARBA" id="ARBA00023026"/>
    </source>
</evidence>
<dbReference type="Pfam" id="PF05593">
    <property type="entry name" value="RHS_repeat"/>
    <property type="match status" value="1"/>
</dbReference>
<comment type="subcellular location">
    <subcellularLocation>
        <location evidence="1">Secreted</location>
    </subcellularLocation>
</comment>
<evidence type="ECO:0000256" key="2">
    <source>
        <dbReference type="ARBA" id="ARBA00022525"/>
    </source>
</evidence>
<evidence type="ECO:0000313" key="6">
    <source>
        <dbReference type="EMBL" id="GGF10728.1"/>
    </source>
</evidence>
<dbReference type="NCBIfam" id="TIGR01643">
    <property type="entry name" value="YD_repeat_2x"/>
    <property type="match status" value="2"/>
</dbReference>
<dbReference type="PANTHER" id="PTHR32305">
    <property type="match status" value="1"/>
</dbReference>
<keyword evidence="5" id="KW-0472">Membrane</keyword>
<feature type="transmembrane region" description="Helical" evidence="5">
    <location>
        <begin position="1941"/>
        <end position="1963"/>
    </location>
</feature>
<reference evidence="7" key="1">
    <citation type="journal article" date="2019" name="Int. J. Syst. Evol. Microbiol.">
        <title>The Global Catalogue of Microorganisms (GCM) 10K type strain sequencing project: providing services to taxonomists for standard genome sequencing and annotation.</title>
        <authorList>
            <consortium name="The Broad Institute Genomics Platform"/>
            <consortium name="The Broad Institute Genome Sequencing Center for Infectious Disease"/>
            <person name="Wu L."/>
            <person name="Ma J."/>
        </authorList>
    </citation>
    <scope>NUCLEOTIDE SEQUENCE [LARGE SCALE GENOMIC DNA]</scope>
    <source>
        <strain evidence="7">CGMCC 1.16060</strain>
    </source>
</reference>
<dbReference type="NCBIfam" id="TIGR03696">
    <property type="entry name" value="Rhs_assc_core"/>
    <property type="match status" value="1"/>
</dbReference>
<dbReference type="Pfam" id="PF03534">
    <property type="entry name" value="SpvB"/>
    <property type="match status" value="1"/>
</dbReference>
<dbReference type="RefSeq" id="WP_163394186.1">
    <property type="nucleotide sequence ID" value="NZ_BMKP01000004.1"/>
</dbReference>
<dbReference type="InterPro" id="IPR050708">
    <property type="entry name" value="T6SS_VgrG/RHS"/>
</dbReference>
<sequence>MKHYLFTYFSLLFINLSFSQQILNKAETVSRTVSDPKTIILSNGFTANSAITGSFTATIGASSDPFSSGGTTNSTAGESNLSGEVGTGNFHDTKGTIAVGGDGQLQFTLPIALPPSINGVAPQMNLFYTSGSGIGIAGMGFSLSGITSIRRLGKNIEKDGDSKAVQLDYTDFYEFNGQKLLLKTPGDETTYGKDGTEYVTEKFSTLKIKSVGSITGEVYKGPQSFEITFDNGAQAWYGTTNESRTPMEYNLVKWKDAQGNYITYNYTKNNNVSLITSVQWGGNESVVTEHFNSIVFNYTTRDYKEVSYIYGAKFLQDKLLANIVVNANGNQFKKYIINYIKDDNNTNYQYVDKIIEYNSQNQAANPVSFEYQKSSNSNWDSREFLDNTSNKVVGDFDGDGTIDYLQYHDQYSTCLNRSRPEGWCLEWITIPKGLTFSKSYLGDKIEQNVPMGLSTLTKEDLNKAVAVTFRNSNGEISSRQGILVRKLIPIPDSFKKDLLLEVYAIEDGVVKLQTSKTIPGEMYDEAMQYFEQPYEDSMDAYYSITRDTWIKSMMPLDVDGDGISEVVILGTKRYYQDIRHANDQYETTNNEENFSIIVDLSPTTTPENSFLITSLYNQIEKGKIGDFNGNSKSDILNFYSNGSPYLTEFYREKTTQKLNYTYKHFPLTTINGLRDNAVLGDFNGDKKTDLMVPVALGNPVSVMGMQGNYKADALSGDWRLYLSTGDGFKEEYKPGLGKWYPSQVLQLSNVGALRRINYKAIDLDKDGKSEFVQFDYYIIDSKLSAGRKTETNIKVFRNNGASSTIDVNFTNLYNYSFSNPGELYDYGEMVGDFLMNEINNNILLLGTNRLDNSKGLMYTFNLYDTSKTARINTIKQGNISTVINYKELNSQSDPDFYSTSKKEKYPFVELENVSQFFVVSQLTQLDRKQDFKYRGLLAHVNGRGMIGFRKSARSNWYASGFENTKIWSGLEIDPLLSGSVIKEWSTRQDSDVFPTDVSVNNSQLLSFKFLEYTTDKSAATGVETIVPYRSTEKDFLKNRTETATMTYGDFNLIKKIETNINNGFAKMTSNTTYLDNASGTGKDYYVGRIKEKEDIVTVYGDTKKSKTAYTYENGLPKTITTFNQDYSKSVTDTYSYDGYGNVTEKTKTNDKDSQTQSVKNEYDAKGLFVIKTTDNLGLITQTTTNDWGQVLTQTDPLGNVLTNTYDGWGKMTKSKHNLTGTTTYTYQKQGDDIIATEYSPTGNIKETHTNKKGEQYLVKTKGFESGSYIAKQVEYDAVGRKIRESELYDQAETPKWNVFSYDDSVFPAKVTVTGFNGKIIETEVTGLTTKVKESNGYNRTNRKTTDVLGNVTESEDTGGIIKFTYNAAGQNTSAAYGQNNVITKYDLWGRKSEFTDPSNGTYRYEYDGFGQLLKEISPKGTKEYTYDTQGKLITQKELSTGDSGKTTNKIISFIYNASGMITDKKGTANGKSYLTYMTYDANGRVLTTSEDSNGKLFFKKNISYDDKGRVISYDKGLYSSGQMTQTTLENIYSAWNGALYQIKDKNTGKVLWQLNKVNANGQVLKANLGAVTIENKYDTNNFLTSVAHTSSVQPNVLQMTYAFDAIKNELKNRSRKGGIAVDEVFTYDDNNRLKSWTNPKTGLLSSNTYDDKGRIVENDQTGTTTFRTDNIYQADTQLLNAVGVQNYDDNIPQFITYNENNDPIYIDGQKGDAQFSYGLTKMRQMVTYGGNFIEDKQGKFTKYYSEDGSYEITTDNTTGKEKHVLYIGTPYDSDIIYVKNYADANAKYLFLHKDYLGSILAISDEAGNLVEQRHFDAWGTLTNGALSILDRGYTSHEHFTELGIIHMNGRLYDPLQRRFLNADENIQDPYNTQCYNKYGYVTNNPLLYNDPSGEIFGLGEGLLAAVIIGAMIGTASYMIGVTAAIMNGADASLSLSGMLKSAFWGAVSGAVTFGIGSCFTVAATGANTAFASSLQSAKFLVQAAAHGVAQGALAMMKSGGAGFLSGAAGGFFGSLGASGWSAGAGKFANSTVGTIAFGALSGGVGAELTGGNFWQGAVTGGIVAGLNHVLHSRPNKSLIKKLNEDLDKEFGNEGNGKAPANQETLNRLMKLRTFKALNKVAGGKVQVDFKDSSWAPDGSSAQYMTLRESKNETYTGSDDGFINIYRSAFTTYRGTAEKLVHEFGHAISRYTGFFANSFNYYKDWNKSIALDEVFAYQFQDRFGFSFYQPNSNLYLVGLQRALNKL</sequence>
<evidence type="ECO:0000256" key="4">
    <source>
        <dbReference type="SAM" id="MobiDB-lite"/>
    </source>
</evidence>
<dbReference type="InterPro" id="IPR006530">
    <property type="entry name" value="YD"/>
</dbReference>
<evidence type="ECO:0000256" key="5">
    <source>
        <dbReference type="SAM" id="Phobius"/>
    </source>
</evidence>
<feature type="compositionally biased region" description="Polar residues" evidence="4">
    <location>
        <begin position="64"/>
        <end position="82"/>
    </location>
</feature>
<feature type="region of interest" description="Disordered" evidence="4">
    <location>
        <begin position="64"/>
        <end position="85"/>
    </location>
</feature>
<protein>
    <recommendedName>
        <fullName evidence="8">RHS repeat-associated core domain-containing protein</fullName>
    </recommendedName>
</protein>
<keyword evidence="5" id="KW-0812">Transmembrane</keyword>
<evidence type="ECO:0000256" key="1">
    <source>
        <dbReference type="ARBA" id="ARBA00004613"/>
    </source>
</evidence>
<feature type="transmembrane region" description="Helical" evidence="5">
    <location>
        <begin position="1902"/>
        <end position="1929"/>
    </location>
</feature>
<comment type="caution">
    <text evidence="6">The sequence shown here is derived from an EMBL/GenBank/DDBJ whole genome shotgun (WGS) entry which is preliminary data.</text>
</comment>
<evidence type="ECO:0000313" key="7">
    <source>
        <dbReference type="Proteomes" id="UP000655016"/>
    </source>
</evidence>
<dbReference type="InterPro" id="IPR003284">
    <property type="entry name" value="Sal_SpvB"/>
</dbReference>
<name>A0ABQ1U5A9_9FLAO</name>
<proteinExistence type="predicted"/>
<keyword evidence="5" id="KW-1133">Transmembrane helix</keyword>
<dbReference type="InterPro" id="IPR028994">
    <property type="entry name" value="Integrin_alpha_N"/>
</dbReference>
<evidence type="ECO:0008006" key="8">
    <source>
        <dbReference type="Google" id="ProtNLM"/>
    </source>
</evidence>
<dbReference type="SUPFAM" id="SSF69318">
    <property type="entry name" value="Integrin alpha N-terminal domain"/>
    <property type="match status" value="1"/>
</dbReference>
<keyword evidence="2" id="KW-0964">Secreted</keyword>
<gene>
    <name evidence="6" type="ORF">GCM10011518_19910</name>
</gene>
<keyword evidence="7" id="KW-1185">Reference proteome</keyword>
<organism evidence="6 7">
    <name type="scientific">Flavobacterium limi</name>
    <dbReference type="NCBI Taxonomy" id="2045105"/>
    <lineage>
        <taxon>Bacteria</taxon>
        <taxon>Pseudomonadati</taxon>
        <taxon>Bacteroidota</taxon>
        <taxon>Flavobacteriia</taxon>
        <taxon>Flavobacteriales</taxon>
        <taxon>Flavobacteriaceae</taxon>
        <taxon>Flavobacterium</taxon>
    </lineage>
</organism>
<keyword evidence="3" id="KW-0843">Virulence</keyword>
<dbReference type="EMBL" id="BMKP01000004">
    <property type="protein sequence ID" value="GGF10728.1"/>
    <property type="molecule type" value="Genomic_DNA"/>
</dbReference>
<dbReference type="Proteomes" id="UP000655016">
    <property type="component" value="Unassembled WGS sequence"/>
</dbReference>
<dbReference type="InterPro" id="IPR022385">
    <property type="entry name" value="Rhs_assc_core"/>
</dbReference>
<accession>A0ABQ1U5A9</accession>
<dbReference type="InterPro" id="IPR031325">
    <property type="entry name" value="RHS_repeat"/>
</dbReference>
<dbReference type="PANTHER" id="PTHR32305:SF15">
    <property type="entry name" value="PROTEIN RHSA-RELATED"/>
    <property type="match status" value="1"/>
</dbReference>